<name>A0A918I3U7_9ACTN</name>
<comment type="similarity">
    <text evidence="2 8">Belongs to the cytochrome P450 family.</text>
</comment>
<keyword evidence="6 8" id="KW-0408">Iron</keyword>
<evidence type="ECO:0000256" key="3">
    <source>
        <dbReference type="ARBA" id="ARBA00022617"/>
    </source>
</evidence>
<dbReference type="PANTHER" id="PTHR46696">
    <property type="entry name" value="P450, PUTATIVE (EUROFUNG)-RELATED"/>
    <property type="match status" value="1"/>
</dbReference>
<evidence type="ECO:0000313" key="10">
    <source>
        <dbReference type="Proteomes" id="UP000636661"/>
    </source>
</evidence>
<dbReference type="Pfam" id="PF00067">
    <property type="entry name" value="p450"/>
    <property type="match status" value="1"/>
</dbReference>
<dbReference type="InterPro" id="IPR036396">
    <property type="entry name" value="Cyt_P450_sf"/>
</dbReference>
<evidence type="ECO:0000256" key="4">
    <source>
        <dbReference type="ARBA" id="ARBA00022723"/>
    </source>
</evidence>
<evidence type="ECO:0000313" key="9">
    <source>
        <dbReference type="EMBL" id="GGU68513.1"/>
    </source>
</evidence>
<dbReference type="Proteomes" id="UP000636661">
    <property type="component" value="Unassembled WGS sequence"/>
</dbReference>
<protein>
    <submittedName>
        <fullName evidence="9">Cytochrome P450</fullName>
    </submittedName>
</protein>
<proteinExistence type="inferred from homology"/>
<keyword evidence="7 8" id="KW-0503">Monooxygenase</keyword>
<accession>A0A918I3U7</accession>
<dbReference type="RefSeq" id="WP_189554925.1">
    <property type="nucleotide sequence ID" value="NZ_BMTP01000037.1"/>
</dbReference>
<evidence type="ECO:0000256" key="6">
    <source>
        <dbReference type="ARBA" id="ARBA00023004"/>
    </source>
</evidence>
<evidence type="ECO:0000256" key="1">
    <source>
        <dbReference type="ARBA" id="ARBA00001971"/>
    </source>
</evidence>
<evidence type="ECO:0000256" key="8">
    <source>
        <dbReference type="RuleBase" id="RU000461"/>
    </source>
</evidence>
<dbReference type="GO" id="GO:0005506">
    <property type="term" value="F:iron ion binding"/>
    <property type="evidence" value="ECO:0007669"/>
    <property type="project" value="InterPro"/>
</dbReference>
<evidence type="ECO:0000256" key="7">
    <source>
        <dbReference type="ARBA" id="ARBA00023033"/>
    </source>
</evidence>
<gene>
    <name evidence="9" type="ORF">GCM10010274_66050</name>
</gene>
<comment type="caution">
    <text evidence="9">The sequence shown here is derived from an EMBL/GenBank/DDBJ whole genome shotgun (WGS) entry which is preliminary data.</text>
</comment>
<reference evidence="9" key="1">
    <citation type="journal article" date="2014" name="Int. J. Syst. Evol. Microbiol.">
        <title>Complete genome sequence of Corynebacterium casei LMG S-19264T (=DSM 44701T), isolated from a smear-ripened cheese.</title>
        <authorList>
            <consortium name="US DOE Joint Genome Institute (JGI-PGF)"/>
            <person name="Walter F."/>
            <person name="Albersmeier A."/>
            <person name="Kalinowski J."/>
            <person name="Ruckert C."/>
        </authorList>
    </citation>
    <scope>NUCLEOTIDE SEQUENCE</scope>
    <source>
        <strain evidence="9">JCM 4391</strain>
    </source>
</reference>
<evidence type="ECO:0000256" key="5">
    <source>
        <dbReference type="ARBA" id="ARBA00023002"/>
    </source>
</evidence>
<dbReference type="GO" id="GO:0020037">
    <property type="term" value="F:heme binding"/>
    <property type="evidence" value="ECO:0007669"/>
    <property type="project" value="InterPro"/>
</dbReference>
<dbReference type="PRINTS" id="PR00359">
    <property type="entry name" value="BP450"/>
</dbReference>
<dbReference type="Gene3D" id="1.10.630.10">
    <property type="entry name" value="Cytochrome P450"/>
    <property type="match status" value="1"/>
</dbReference>
<dbReference type="GO" id="GO:0016705">
    <property type="term" value="F:oxidoreductase activity, acting on paired donors, with incorporation or reduction of molecular oxygen"/>
    <property type="evidence" value="ECO:0007669"/>
    <property type="project" value="InterPro"/>
</dbReference>
<keyword evidence="5 8" id="KW-0560">Oxidoreductase</keyword>
<keyword evidence="4 8" id="KW-0479">Metal-binding</keyword>
<dbReference type="AlphaFoldDB" id="A0A918I3U7"/>
<dbReference type="InterPro" id="IPR017972">
    <property type="entry name" value="Cyt_P450_CS"/>
</dbReference>
<reference evidence="9" key="2">
    <citation type="submission" date="2020-09" db="EMBL/GenBank/DDBJ databases">
        <authorList>
            <person name="Sun Q."/>
            <person name="Ohkuma M."/>
        </authorList>
    </citation>
    <scope>NUCLEOTIDE SEQUENCE</scope>
    <source>
        <strain evidence="9">JCM 4391</strain>
    </source>
</reference>
<keyword evidence="3 8" id="KW-0349">Heme</keyword>
<dbReference type="InterPro" id="IPR002397">
    <property type="entry name" value="Cyt_P450_B"/>
</dbReference>
<organism evidence="9 10">
    <name type="scientific">Streptomyces lavendofoliae</name>
    <dbReference type="NCBI Taxonomy" id="67314"/>
    <lineage>
        <taxon>Bacteria</taxon>
        <taxon>Bacillati</taxon>
        <taxon>Actinomycetota</taxon>
        <taxon>Actinomycetes</taxon>
        <taxon>Kitasatosporales</taxon>
        <taxon>Streptomycetaceae</taxon>
        <taxon>Streptomyces</taxon>
    </lineage>
</organism>
<dbReference type="PANTHER" id="PTHR46696:SF5">
    <property type="entry name" value="CYTOCHROME P450 BJ-1"/>
    <property type="match status" value="1"/>
</dbReference>
<dbReference type="CDD" id="cd00302">
    <property type="entry name" value="cytochrome_P450"/>
    <property type="match status" value="1"/>
</dbReference>
<dbReference type="GO" id="GO:0004497">
    <property type="term" value="F:monooxygenase activity"/>
    <property type="evidence" value="ECO:0007669"/>
    <property type="project" value="UniProtKB-KW"/>
</dbReference>
<dbReference type="SUPFAM" id="SSF48264">
    <property type="entry name" value="Cytochrome P450"/>
    <property type="match status" value="1"/>
</dbReference>
<dbReference type="PROSITE" id="PS00086">
    <property type="entry name" value="CYTOCHROME_P450"/>
    <property type="match status" value="1"/>
</dbReference>
<evidence type="ECO:0000256" key="2">
    <source>
        <dbReference type="ARBA" id="ARBA00010617"/>
    </source>
</evidence>
<dbReference type="InterPro" id="IPR001128">
    <property type="entry name" value="Cyt_P450"/>
</dbReference>
<sequence length="396" mass="42242">MTVTTTTAPDATWQRWEHRVQTSAHPVAFRLLRAIAARGPVVRVPRVGVVVSDAALARDVLCDTAHYTKTGPGSPSDLWTPVLGPAVLLNMEGADHAALRRRLSGLFTPGYVAGLCDRVLAQPLADLTRRLAAGEEVDLVRVAQSCAGAAICEIVGLPAEPERFAAAHADASEVTKAVRLWRHSLPPRHVRRARDVLGRLTASAVHAYRRGGDDTLPGRLRGLGLSEDEARGAVGAFLLTGTETLVSFIPRLVALCHDTAWLDRLRDGTADAGAVVEEALRVTVPSPVMLRSVARPTAIGGVPVAPGDRVVIATLLCASVYGAFDPDRPHPPELRRLWFGAGPHFCLGMPLAMAQIRAVLDAVLAAGPVTVARRRTARHVLIPGYARLILTLRSAP</sequence>
<dbReference type="EMBL" id="BMTP01000037">
    <property type="protein sequence ID" value="GGU68513.1"/>
    <property type="molecule type" value="Genomic_DNA"/>
</dbReference>
<keyword evidence="10" id="KW-1185">Reference proteome</keyword>
<comment type="cofactor">
    <cofactor evidence="1">
        <name>heme</name>
        <dbReference type="ChEBI" id="CHEBI:30413"/>
    </cofactor>
</comment>